<dbReference type="SUPFAM" id="SSF116734">
    <property type="entry name" value="DNA methylase specificity domain"/>
    <property type="match status" value="2"/>
</dbReference>
<keyword evidence="2" id="KW-0680">Restriction system</keyword>
<comment type="caution">
    <text evidence="6">The sequence shown here is derived from an EMBL/GenBank/DDBJ whole genome shotgun (WGS) entry which is preliminary data.</text>
</comment>
<evidence type="ECO:0000256" key="4">
    <source>
        <dbReference type="ARBA" id="ARBA00038652"/>
    </source>
</evidence>
<dbReference type="InterPro" id="IPR051212">
    <property type="entry name" value="Type-I_RE_S_subunit"/>
</dbReference>
<dbReference type="Proteomes" id="UP000194000">
    <property type="component" value="Unassembled WGS sequence"/>
</dbReference>
<protein>
    <recommendedName>
        <fullName evidence="5">Type I restriction modification DNA specificity domain-containing protein</fullName>
    </recommendedName>
</protein>
<gene>
    <name evidence="6" type="ORF">AWC06_00820</name>
</gene>
<keyword evidence="3" id="KW-0238">DNA-binding</keyword>
<organism evidence="6 7">
    <name type="scientific">Mycobacterium fragae</name>
    <dbReference type="NCBI Taxonomy" id="1260918"/>
    <lineage>
        <taxon>Bacteria</taxon>
        <taxon>Bacillati</taxon>
        <taxon>Actinomycetota</taxon>
        <taxon>Actinomycetes</taxon>
        <taxon>Mycobacteriales</taxon>
        <taxon>Mycobacteriaceae</taxon>
        <taxon>Mycobacterium</taxon>
    </lineage>
</organism>
<dbReference type="PANTHER" id="PTHR43140">
    <property type="entry name" value="TYPE-1 RESTRICTION ENZYME ECOKI SPECIFICITY PROTEIN"/>
    <property type="match status" value="1"/>
</dbReference>
<keyword evidence="7" id="KW-1185">Reference proteome</keyword>
<dbReference type="PANTHER" id="PTHR43140:SF1">
    <property type="entry name" value="TYPE I RESTRICTION ENZYME ECOKI SPECIFICITY SUBUNIT"/>
    <property type="match status" value="1"/>
</dbReference>
<dbReference type="InterPro" id="IPR044946">
    <property type="entry name" value="Restrct_endonuc_typeI_TRD_sf"/>
</dbReference>
<dbReference type="Gene3D" id="1.10.287.1120">
    <property type="entry name" value="Bipartite methylase S protein"/>
    <property type="match status" value="1"/>
</dbReference>
<evidence type="ECO:0000256" key="3">
    <source>
        <dbReference type="ARBA" id="ARBA00023125"/>
    </source>
</evidence>
<dbReference type="Pfam" id="PF01420">
    <property type="entry name" value="Methylase_S"/>
    <property type="match status" value="1"/>
</dbReference>
<evidence type="ECO:0000259" key="5">
    <source>
        <dbReference type="Pfam" id="PF01420"/>
    </source>
</evidence>
<reference evidence="6 7" key="1">
    <citation type="submission" date="2016-01" db="EMBL/GenBank/DDBJ databases">
        <title>The new phylogeny of the genus Mycobacterium.</title>
        <authorList>
            <person name="Tarcisio F."/>
            <person name="Conor M."/>
            <person name="Antonella G."/>
            <person name="Elisabetta G."/>
            <person name="Giulia F.S."/>
            <person name="Sara T."/>
            <person name="Anna F."/>
            <person name="Clotilde B."/>
            <person name="Roberto B."/>
            <person name="Veronica D.S."/>
            <person name="Fabio R."/>
            <person name="Monica P."/>
            <person name="Olivier J."/>
            <person name="Enrico T."/>
            <person name="Nicola S."/>
        </authorList>
    </citation>
    <scope>NUCLEOTIDE SEQUENCE [LARGE SCALE GENOMIC DNA]</scope>
    <source>
        <strain evidence="6 7">DSM 45731</strain>
    </source>
</reference>
<dbReference type="InterPro" id="IPR000055">
    <property type="entry name" value="Restrct_endonuc_typeI_TRD"/>
</dbReference>
<name>A0A1X1UJ98_9MYCO</name>
<sequence>MPHLTAEKLGAIRLPLPRTDEQWAIAGFLDHETEKIDALIGKQEQLIATLREDRTATISHAVTKGLDPDVAMVDSGVEWLGEIPCQWTALRIKNVIRSVEAGTSVNAAPWPAEPEAIGVLKTSCVSAGWFNCAENKAVVDDDEIGRVTCPVRADSLIVNRANTPLLVGSVGYVTSDLKNIYLSDKLWQVRFGGALARFIYYWAQTERYRSQIAALCVGASSSMQNLAMADFRNIALALPPLDEQAEIVRFLADRTNKIDKLIAKSNKVIEALKEYRSALITDAITGKIDAREAVA</sequence>
<dbReference type="GO" id="GO:0009307">
    <property type="term" value="P:DNA restriction-modification system"/>
    <property type="evidence" value="ECO:0007669"/>
    <property type="project" value="UniProtKB-KW"/>
</dbReference>
<dbReference type="GO" id="GO:0003677">
    <property type="term" value="F:DNA binding"/>
    <property type="evidence" value="ECO:0007669"/>
    <property type="project" value="UniProtKB-KW"/>
</dbReference>
<dbReference type="Gene3D" id="3.90.220.20">
    <property type="entry name" value="DNA methylase specificity domains"/>
    <property type="match status" value="2"/>
</dbReference>
<proteinExistence type="inferred from homology"/>
<dbReference type="AlphaFoldDB" id="A0A1X1UJ98"/>
<comment type="subunit">
    <text evidence="4">The methyltransferase is composed of M and S polypeptides.</text>
</comment>
<feature type="domain" description="Type I restriction modification DNA specificity" evidence="5">
    <location>
        <begin position="161"/>
        <end position="270"/>
    </location>
</feature>
<dbReference type="STRING" id="1260918.AWC06_00820"/>
<accession>A0A1X1UJ98</accession>
<evidence type="ECO:0000256" key="2">
    <source>
        <dbReference type="ARBA" id="ARBA00022747"/>
    </source>
</evidence>
<comment type="similarity">
    <text evidence="1">Belongs to the type-I restriction system S methylase family.</text>
</comment>
<evidence type="ECO:0000313" key="7">
    <source>
        <dbReference type="Proteomes" id="UP000194000"/>
    </source>
</evidence>
<dbReference type="EMBL" id="LQOW01000031">
    <property type="protein sequence ID" value="ORV56788.1"/>
    <property type="molecule type" value="Genomic_DNA"/>
</dbReference>
<evidence type="ECO:0000256" key="1">
    <source>
        <dbReference type="ARBA" id="ARBA00010923"/>
    </source>
</evidence>
<evidence type="ECO:0000313" key="6">
    <source>
        <dbReference type="EMBL" id="ORV56788.1"/>
    </source>
</evidence>